<dbReference type="InterPro" id="IPR012318">
    <property type="entry name" value="HTH_CRP"/>
</dbReference>
<gene>
    <name evidence="5" type="ORF">ELS83_08925</name>
</gene>
<dbReference type="SMART" id="SM00100">
    <property type="entry name" value="cNMP"/>
    <property type="match status" value="1"/>
</dbReference>
<evidence type="ECO:0000256" key="1">
    <source>
        <dbReference type="ARBA" id="ARBA00023015"/>
    </source>
</evidence>
<dbReference type="Pfam" id="PF00027">
    <property type="entry name" value="cNMP_binding"/>
    <property type="match status" value="1"/>
</dbReference>
<dbReference type="InterPro" id="IPR036390">
    <property type="entry name" value="WH_DNA-bd_sf"/>
</dbReference>
<dbReference type="Gene3D" id="1.10.10.10">
    <property type="entry name" value="Winged helix-like DNA-binding domain superfamily/Winged helix DNA-binding domain"/>
    <property type="match status" value="1"/>
</dbReference>
<keyword evidence="1" id="KW-0805">Transcription regulation</keyword>
<reference evidence="5 6" key="1">
    <citation type="submission" date="2018-12" db="EMBL/GenBank/DDBJ databases">
        <title>Marinifilum JC070 sp. nov., a marine bacterium isolated from Yongle Blue Hole in the South China Sea.</title>
        <authorList>
            <person name="Fu T."/>
        </authorList>
    </citation>
    <scope>NUCLEOTIDE SEQUENCE [LARGE SCALE GENOMIC DNA]</scope>
    <source>
        <strain evidence="5 6">JC070</strain>
    </source>
</reference>
<organism evidence="5 6">
    <name type="scientific">Marinifilum caeruleilacunae</name>
    <dbReference type="NCBI Taxonomy" id="2499076"/>
    <lineage>
        <taxon>Bacteria</taxon>
        <taxon>Pseudomonadati</taxon>
        <taxon>Bacteroidota</taxon>
        <taxon>Bacteroidia</taxon>
        <taxon>Marinilabiliales</taxon>
        <taxon>Marinifilaceae</taxon>
    </lineage>
</organism>
<dbReference type="InterPro" id="IPR000595">
    <property type="entry name" value="cNMP-bd_dom"/>
</dbReference>
<feature type="domain" description="Cyclic nucleotide-binding" evidence="4">
    <location>
        <begin position="20"/>
        <end position="123"/>
    </location>
</feature>
<protein>
    <submittedName>
        <fullName evidence="5">Crp/Fnr family transcriptional regulator</fullName>
    </submittedName>
</protein>
<dbReference type="Pfam" id="PF13545">
    <property type="entry name" value="HTH_Crp_2"/>
    <property type="match status" value="1"/>
</dbReference>
<dbReference type="InterPro" id="IPR018490">
    <property type="entry name" value="cNMP-bd_dom_sf"/>
</dbReference>
<dbReference type="PANTHER" id="PTHR24567">
    <property type="entry name" value="CRP FAMILY TRANSCRIPTIONAL REGULATORY PROTEIN"/>
    <property type="match status" value="1"/>
</dbReference>
<dbReference type="EMBL" id="RZNH01000012">
    <property type="protein sequence ID" value="NOU59944.1"/>
    <property type="molecule type" value="Genomic_DNA"/>
</dbReference>
<keyword evidence="2" id="KW-0238">DNA-binding</keyword>
<dbReference type="Gene3D" id="2.60.120.10">
    <property type="entry name" value="Jelly Rolls"/>
    <property type="match status" value="1"/>
</dbReference>
<dbReference type="SUPFAM" id="SSF46785">
    <property type="entry name" value="Winged helix' DNA-binding domain"/>
    <property type="match status" value="1"/>
</dbReference>
<accession>A0ABX1WVM0</accession>
<dbReference type="CDD" id="cd00038">
    <property type="entry name" value="CAP_ED"/>
    <property type="match status" value="1"/>
</dbReference>
<dbReference type="PROSITE" id="PS50042">
    <property type="entry name" value="CNMP_BINDING_3"/>
    <property type="match status" value="1"/>
</dbReference>
<evidence type="ECO:0000313" key="6">
    <source>
        <dbReference type="Proteomes" id="UP000732105"/>
    </source>
</evidence>
<evidence type="ECO:0000256" key="3">
    <source>
        <dbReference type="ARBA" id="ARBA00023163"/>
    </source>
</evidence>
<dbReference type="InterPro" id="IPR050397">
    <property type="entry name" value="Env_Response_Regulators"/>
</dbReference>
<dbReference type="InterPro" id="IPR036388">
    <property type="entry name" value="WH-like_DNA-bd_sf"/>
</dbReference>
<keyword evidence="6" id="KW-1185">Reference proteome</keyword>
<dbReference type="InterPro" id="IPR014710">
    <property type="entry name" value="RmlC-like_jellyroll"/>
</dbReference>
<proteinExistence type="predicted"/>
<name>A0ABX1WVM0_9BACT</name>
<evidence type="ECO:0000313" key="5">
    <source>
        <dbReference type="EMBL" id="NOU59944.1"/>
    </source>
</evidence>
<dbReference type="PANTHER" id="PTHR24567:SF26">
    <property type="entry name" value="REGULATORY PROTEIN YEIL"/>
    <property type="match status" value="1"/>
</dbReference>
<dbReference type="Proteomes" id="UP000732105">
    <property type="component" value="Unassembled WGS sequence"/>
</dbReference>
<comment type="caution">
    <text evidence="5">The sequence shown here is derived from an EMBL/GenBank/DDBJ whole genome shotgun (WGS) entry which is preliminary data.</text>
</comment>
<dbReference type="SUPFAM" id="SSF51206">
    <property type="entry name" value="cAMP-binding domain-like"/>
    <property type="match status" value="1"/>
</dbReference>
<evidence type="ECO:0000256" key="2">
    <source>
        <dbReference type="ARBA" id="ARBA00023125"/>
    </source>
</evidence>
<evidence type="ECO:0000259" key="4">
    <source>
        <dbReference type="PROSITE" id="PS50042"/>
    </source>
</evidence>
<sequence>MNYLELVQKNADGILHGAWEEVTLEADRFVLEQGDPSLYCHILLEGKVKVFHTTTTGQSFLFGIFDQPQLFGHLEIPTGDAFFNSVLCLSKCKLLKITRETYLNWLKKDSEFAMKVNLDLCSKLMNTSYRMVEDNYFPLEYHLIKFIIDSSDNFNLQSIEINKTDLANYFGTNVRSINRLLKQLSNNELISLNKNKLDIIKQHELNTLIKKYF</sequence>
<keyword evidence="3" id="KW-0804">Transcription</keyword>
<dbReference type="RefSeq" id="WP_171595218.1">
    <property type="nucleotide sequence ID" value="NZ_RZNH01000012.1"/>
</dbReference>